<evidence type="ECO:0000313" key="3">
    <source>
        <dbReference type="EMBL" id="KAJ5108400.1"/>
    </source>
</evidence>
<feature type="compositionally biased region" description="Polar residues" evidence="2">
    <location>
        <begin position="398"/>
        <end position="420"/>
    </location>
</feature>
<name>A0A9W9FXR7_9EURO</name>
<keyword evidence="4" id="KW-1185">Reference proteome</keyword>
<dbReference type="AlphaFoldDB" id="A0A9W9FXR7"/>
<feature type="coiled-coil region" evidence="1">
    <location>
        <begin position="449"/>
        <end position="476"/>
    </location>
</feature>
<feature type="compositionally biased region" description="Polar residues" evidence="2">
    <location>
        <begin position="8"/>
        <end position="22"/>
    </location>
</feature>
<feature type="compositionally biased region" description="Polar residues" evidence="2">
    <location>
        <begin position="357"/>
        <end position="379"/>
    </location>
</feature>
<proteinExistence type="predicted"/>
<dbReference type="Proteomes" id="UP001149165">
    <property type="component" value="Unassembled WGS sequence"/>
</dbReference>
<feature type="region of interest" description="Disordered" evidence="2">
    <location>
        <begin position="343"/>
        <end position="420"/>
    </location>
</feature>
<feature type="compositionally biased region" description="Polar residues" evidence="2">
    <location>
        <begin position="223"/>
        <end position="232"/>
    </location>
</feature>
<feature type="compositionally biased region" description="Polar residues" evidence="2">
    <location>
        <begin position="509"/>
        <end position="518"/>
    </location>
</feature>
<keyword evidence="1" id="KW-0175">Coiled coil</keyword>
<reference evidence="3" key="1">
    <citation type="submission" date="2022-11" db="EMBL/GenBank/DDBJ databases">
        <authorList>
            <person name="Petersen C."/>
        </authorList>
    </citation>
    <scope>NUCLEOTIDE SEQUENCE</scope>
    <source>
        <strain evidence="3">IBT 30069</strain>
    </source>
</reference>
<feature type="compositionally biased region" description="Polar residues" evidence="2">
    <location>
        <begin position="261"/>
        <end position="293"/>
    </location>
</feature>
<feature type="compositionally biased region" description="Polar residues" evidence="2">
    <location>
        <begin position="544"/>
        <end position="556"/>
    </location>
</feature>
<evidence type="ECO:0000256" key="2">
    <source>
        <dbReference type="SAM" id="MobiDB-lite"/>
    </source>
</evidence>
<evidence type="ECO:0000256" key="1">
    <source>
        <dbReference type="SAM" id="Coils"/>
    </source>
</evidence>
<accession>A0A9W9FXR7</accession>
<organism evidence="3 4">
    <name type="scientific">Penicillium angulare</name>
    <dbReference type="NCBI Taxonomy" id="116970"/>
    <lineage>
        <taxon>Eukaryota</taxon>
        <taxon>Fungi</taxon>
        <taxon>Dikarya</taxon>
        <taxon>Ascomycota</taxon>
        <taxon>Pezizomycotina</taxon>
        <taxon>Eurotiomycetes</taxon>
        <taxon>Eurotiomycetidae</taxon>
        <taxon>Eurotiales</taxon>
        <taxon>Aspergillaceae</taxon>
        <taxon>Penicillium</taxon>
    </lineage>
</organism>
<comment type="caution">
    <text evidence="3">The sequence shown here is derived from an EMBL/GenBank/DDBJ whole genome shotgun (WGS) entry which is preliminary data.</text>
</comment>
<gene>
    <name evidence="3" type="ORF">N7456_005075</name>
</gene>
<sequence length="556" mass="61491">MSRPYTRSIASAGSGSVRSVQPRSSSARGERSASNPTSFTLDANHYDTALPPINFSQTPIVHRRTGSTLKTVMRKIFNRKRQSQADGVEENPNEAFYTSAPMRRSGPVEGKTFLAIPTPSESKRSSPLSEENLQMQFAETHLSPTAMTGGSLPSPGFARRRRRATLPSVIFSDDESRYGVASSAISDPQEDRLHTQDTHQRRHSMLQDRRRSRSTDALRELVNEQQMHQEIQQEVMPSPWPARTTSVSTPIPDSKSPILEGSSTSGHSARPSTGTTVTSVTRESAAPSITTSDGHAEQASLPPNVRNLVHTMQQDDGLTVEQRLNTLEVKMIDLEFAIARMQSSPVDNPHTERSSRQKNTPSTDSFTSHTRNKPSSGYLGSSDRDRDRERDESPSPLANFSSSVRPPSTSTIRPDTMNSRIVRPATSTTSLSDFNGVSIEQYSTLVTLLRREQTARRNLESQVSGLRDDLRQIQRAALQSMEAGTMYPIHSMDSQEFLRFRRALDDSDSPSPAQTAGDTRTHTGYDGDSNWAPDDPIGPHKWDNSNGQRTITSPMI</sequence>
<feature type="compositionally biased region" description="Basic and acidic residues" evidence="2">
    <location>
        <begin position="382"/>
        <end position="393"/>
    </location>
</feature>
<feature type="region of interest" description="Disordered" evidence="2">
    <location>
        <begin position="176"/>
        <end position="300"/>
    </location>
</feature>
<dbReference type="EMBL" id="JAPQKH010000003">
    <property type="protein sequence ID" value="KAJ5108400.1"/>
    <property type="molecule type" value="Genomic_DNA"/>
</dbReference>
<feature type="compositionally biased region" description="Basic and acidic residues" evidence="2">
    <location>
        <begin position="189"/>
        <end position="222"/>
    </location>
</feature>
<reference evidence="3" key="2">
    <citation type="journal article" date="2023" name="IMA Fungus">
        <title>Comparative genomic study of the Penicillium genus elucidates a diverse pangenome and 15 lateral gene transfer events.</title>
        <authorList>
            <person name="Petersen C."/>
            <person name="Sorensen T."/>
            <person name="Nielsen M.R."/>
            <person name="Sondergaard T.E."/>
            <person name="Sorensen J.L."/>
            <person name="Fitzpatrick D.A."/>
            <person name="Frisvad J.C."/>
            <person name="Nielsen K.L."/>
        </authorList>
    </citation>
    <scope>NUCLEOTIDE SEQUENCE</scope>
    <source>
        <strain evidence="3">IBT 30069</strain>
    </source>
</reference>
<dbReference type="OrthoDB" id="5428925at2759"/>
<evidence type="ECO:0000313" key="4">
    <source>
        <dbReference type="Proteomes" id="UP001149165"/>
    </source>
</evidence>
<protein>
    <submittedName>
        <fullName evidence="3">Uncharacterized protein</fullName>
    </submittedName>
</protein>
<feature type="region of interest" description="Disordered" evidence="2">
    <location>
        <begin position="504"/>
        <end position="556"/>
    </location>
</feature>
<feature type="region of interest" description="Disordered" evidence="2">
    <location>
        <begin position="1"/>
        <end position="40"/>
    </location>
</feature>